<accession>A0A955LW62</accession>
<feature type="transmembrane region" description="Helical" evidence="1">
    <location>
        <begin position="75"/>
        <end position="93"/>
    </location>
</feature>
<keyword evidence="1" id="KW-0472">Membrane</keyword>
<keyword evidence="2" id="KW-0328">Glycosyltransferase</keyword>
<proteinExistence type="predicted"/>
<feature type="transmembrane region" description="Helical" evidence="1">
    <location>
        <begin position="175"/>
        <end position="196"/>
    </location>
</feature>
<dbReference type="Proteomes" id="UP000699691">
    <property type="component" value="Unassembled WGS sequence"/>
</dbReference>
<organism evidence="2 3">
    <name type="scientific">candidate division WWE3 bacterium</name>
    <dbReference type="NCBI Taxonomy" id="2053526"/>
    <lineage>
        <taxon>Bacteria</taxon>
        <taxon>Katanobacteria</taxon>
    </lineage>
</organism>
<keyword evidence="2" id="KW-0808">Transferase</keyword>
<dbReference type="EMBL" id="JAGQKY010000162">
    <property type="protein sequence ID" value="MCA9397838.1"/>
    <property type="molecule type" value="Genomic_DNA"/>
</dbReference>
<dbReference type="GO" id="GO:0042158">
    <property type="term" value="P:lipoprotein biosynthetic process"/>
    <property type="evidence" value="ECO:0007669"/>
    <property type="project" value="InterPro"/>
</dbReference>
<name>A0A955LW62_UNCKA</name>
<dbReference type="Pfam" id="PF01790">
    <property type="entry name" value="LGT"/>
    <property type="match status" value="1"/>
</dbReference>
<dbReference type="GO" id="GO:0008961">
    <property type="term" value="F:phosphatidylglycerol-prolipoprotein diacylglyceryl transferase activity"/>
    <property type="evidence" value="ECO:0007669"/>
    <property type="project" value="InterPro"/>
</dbReference>
<comment type="caution">
    <text evidence="2">The sequence shown here is derived from an EMBL/GenBank/DDBJ whole genome shotgun (WGS) entry which is preliminary data.</text>
</comment>
<feature type="transmembrane region" description="Helical" evidence="1">
    <location>
        <begin position="6"/>
        <end position="24"/>
    </location>
</feature>
<reference evidence="2" key="1">
    <citation type="submission" date="2020-04" db="EMBL/GenBank/DDBJ databases">
        <authorList>
            <person name="Zhang T."/>
        </authorList>
    </citation>
    <scope>NUCLEOTIDE SEQUENCE</scope>
    <source>
        <strain evidence="2">HKST-UBA02</strain>
    </source>
</reference>
<keyword evidence="1" id="KW-0812">Transmembrane</keyword>
<keyword evidence="1" id="KW-1133">Transmembrane helix</keyword>
<evidence type="ECO:0000256" key="1">
    <source>
        <dbReference type="SAM" id="Phobius"/>
    </source>
</evidence>
<dbReference type="EC" id="2.4.99.-" evidence="2"/>
<dbReference type="AlphaFoldDB" id="A0A955LW62"/>
<dbReference type="InterPro" id="IPR001640">
    <property type="entry name" value="Lgt"/>
</dbReference>
<sequence length="210" mass="24149">MISPSFVIISFGILVSMYVTWMLFRIEEFSEEQIIDLIIITIVSALLGGRVVWLWEHWGEIDHSIASFLHISLDGFSLIGLVVVPLVTVSLFLRKIDWPYWVSLDRLSVGALFTSLFVSLGLGYENKLSDVYPVLLGSNELTISAWWLFLLFASFIAIWFFLIRRVNHPGYVMGLFLIGTLRVSLLLTGLVAWLIIRYSYLWQKKIKKNN</sequence>
<evidence type="ECO:0000313" key="3">
    <source>
        <dbReference type="Proteomes" id="UP000699691"/>
    </source>
</evidence>
<dbReference type="GO" id="GO:0005886">
    <property type="term" value="C:plasma membrane"/>
    <property type="evidence" value="ECO:0007669"/>
    <property type="project" value="InterPro"/>
</dbReference>
<feature type="transmembrane region" description="Helical" evidence="1">
    <location>
        <begin position="144"/>
        <end position="163"/>
    </location>
</feature>
<protein>
    <submittedName>
        <fullName evidence="2">Prolipoprotein diacylglyceryl transferase</fullName>
        <ecNumber evidence="2">2.4.99.-</ecNumber>
    </submittedName>
</protein>
<gene>
    <name evidence="2" type="ORF">KC573_03335</name>
</gene>
<reference evidence="2" key="2">
    <citation type="journal article" date="2021" name="Microbiome">
        <title>Successional dynamics and alternative stable states in a saline activated sludge microbial community over 9 years.</title>
        <authorList>
            <person name="Wang Y."/>
            <person name="Ye J."/>
            <person name="Ju F."/>
            <person name="Liu L."/>
            <person name="Boyd J.A."/>
            <person name="Deng Y."/>
            <person name="Parks D.H."/>
            <person name="Jiang X."/>
            <person name="Yin X."/>
            <person name="Woodcroft B.J."/>
            <person name="Tyson G.W."/>
            <person name="Hugenholtz P."/>
            <person name="Polz M.F."/>
            <person name="Zhang T."/>
        </authorList>
    </citation>
    <scope>NUCLEOTIDE SEQUENCE</scope>
    <source>
        <strain evidence="2">HKST-UBA02</strain>
    </source>
</reference>
<feature type="transmembrane region" description="Helical" evidence="1">
    <location>
        <begin position="36"/>
        <end position="55"/>
    </location>
</feature>
<evidence type="ECO:0000313" key="2">
    <source>
        <dbReference type="EMBL" id="MCA9397838.1"/>
    </source>
</evidence>
<feature type="transmembrane region" description="Helical" evidence="1">
    <location>
        <begin position="105"/>
        <end position="124"/>
    </location>
</feature>